<protein>
    <submittedName>
        <fullName evidence="1">Uncharacterized protein</fullName>
    </submittedName>
</protein>
<reference evidence="1" key="2">
    <citation type="submission" date="2015-03" db="UniProtKB">
        <authorList>
            <consortium name="EnsemblPlants"/>
        </authorList>
    </citation>
    <scope>IDENTIFICATION</scope>
</reference>
<dbReference type="eggNOG" id="KOG1263">
    <property type="taxonomic scope" value="Eukaryota"/>
</dbReference>
<evidence type="ECO:0000313" key="2">
    <source>
        <dbReference type="Proteomes" id="UP000026960"/>
    </source>
</evidence>
<dbReference type="Gramene" id="OBART07G01360.1">
    <property type="protein sequence ID" value="OBART07G01360.1"/>
    <property type="gene ID" value="OBART07G01360"/>
</dbReference>
<organism evidence="1">
    <name type="scientific">Oryza barthii</name>
    <dbReference type="NCBI Taxonomy" id="65489"/>
    <lineage>
        <taxon>Eukaryota</taxon>
        <taxon>Viridiplantae</taxon>
        <taxon>Streptophyta</taxon>
        <taxon>Embryophyta</taxon>
        <taxon>Tracheophyta</taxon>
        <taxon>Spermatophyta</taxon>
        <taxon>Magnoliopsida</taxon>
        <taxon>Liliopsida</taxon>
        <taxon>Poales</taxon>
        <taxon>Poaceae</taxon>
        <taxon>BOP clade</taxon>
        <taxon>Oryzoideae</taxon>
        <taxon>Oryzeae</taxon>
        <taxon>Oryzinae</taxon>
        <taxon>Oryza</taxon>
    </lineage>
</organism>
<dbReference type="HOGENOM" id="CLU_2100642_0_0_1"/>
<accession>A0A0D3GLP2</accession>
<dbReference type="PaxDb" id="65489-OBART07G01360.1"/>
<name>A0A0D3GLP2_9ORYZ</name>
<dbReference type="AlphaFoldDB" id="A0A0D3GLP2"/>
<sequence length="116" mass="12362">MNQARSFRWNLTASAARPNPQGSFHYGTIATSRTLVLANSAPVLAGQRRYAVNGVSFVVPDTPLKLVDNYNIANVIGWDSVPAVGDAGGEAQPARVHRGGVPEHGERAAVLASRWI</sequence>
<dbReference type="EnsemblPlants" id="OBART07G01360.1">
    <property type="protein sequence ID" value="OBART07G01360.1"/>
    <property type="gene ID" value="OBART07G01360"/>
</dbReference>
<keyword evidence="2" id="KW-1185">Reference proteome</keyword>
<dbReference type="STRING" id="65489.A0A0D3GLP2"/>
<proteinExistence type="predicted"/>
<dbReference type="Proteomes" id="UP000026960">
    <property type="component" value="Chromosome 7"/>
</dbReference>
<reference evidence="1" key="1">
    <citation type="journal article" date="2009" name="Rice">
        <title>De Novo Next Generation Sequencing of Plant Genomes.</title>
        <authorList>
            <person name="Rounsley S."/>
            <person name="Marri P.R."/>
            <person name="Yu Y."/>
            <person name="He R."/>
            <person name="Sisneros N."/>
            <person name="Goicoechea J.L."/>
            <person name="Lee S.J."/>
            <person name="Angelova A."/>
            <person name="Kudrna D."/>
            <person name="Luo M."/>
            <person name="Affourtit J."/>
            <person name="Desany B."/>
            <person name="Knight J."/>
            <person name="Niazi F."/>
            <person name="Egholm M."/>
            <person name="Wing R.A."/>
        </authorList>
    </citation>
    <scope>NUCLEOTIDE SEQUENCE [LARGE SCALE GENOMIC DNA]</scope>
    <source>
        <strain evidence="1">cv. IRGC 105608</strain>
    </source>
</reference>
<evidence type="ECO:0000313" key="1">
    <source>
        <dbReference type="EnsemblPlants" id="OBART07G01360.1"/>
    </source>
</evidence>